<proteinExistence type="predicted"/>
<protein>
    <submittedName>
        <fullName evidence="2">Uncharacterized protein</fullName>
    </submittedName>
</protein>
<dbReference type="EMBL" id="KQ979066">
    <property type="protein sequence ID" value="KYN23137.1"/>
    <property type="molecule type" value="Genomic_DNA"/>
</dbReference>
<organism evidence="2 3">
    <name type="scientific">Trachymyrmex cornetzi</name>
    <dbReference type="NCBI Taxonomy" id="471704"/>
    <lineage>
        <taxon>Eukaryota</taxon>
        <taxon>Metazoa</taxon>
        <taxon>Ecdysozoa</taxon>
        <taxon>Arthropoda</taxon>
        <taxon>Hexapoda</taxon>
        <taxon>Insecta</taxon>
        <taxon>Pterygota</taxon>
        <taxon>Neoptera</taxon>
        <taxon>Endopterygota</taxon>
        <taxon>Hymenoptera</taxon>
        <taxon>Apocrita</taxon>
        <taxon>Aculeata</taxon>
        <taxon>Formicoidea</taxon>
        <taxon>Formicidae</taxon>
        <taxon>Myrmicinae</taxon>
        <taxon>Trachymyrmex</taxon>
    </lineage>
</organism>
<evidence type="ECO:0000313" key="3">
    <source>
        <dbReference type="Proteomes" id="UP000078492"/>
    </source>
</evidence>
<evidence type="ECO:0000313" key="2">
    <source>
        <dbReference type="EMBL" id="KYN23137.1"/>
    </source>
</evidence>
<evidence type="ECO:0000256" key="1">
    <source>
        <dbReference type="SAM" id="MobiDB-lite"/>
    </source>
</evidence>
<feature type="compositionally biased region" description="Polar residues" evidence="1">
    <location>
        <begin position="244"/>
        <end position="257"/>
    </location>
</feature>
<feature type="compositionally biased region" description="Low complexity" evidence="1">
    <location>
        <begin position="208"/>
        <end position="229"/>
    </location>
</feature>
<gene>
    <name evidence="2" type="ORF">ALC57_04440</name>
</gene>
<reference evidence="2 3" key="1">
    <citation type="submission" date="2015-09" db="EMBL/GenBank/DDBJ databases">
        <title>Trachymyrmex cornetzi WGS genome.</title>
        <authorList>
            <person name="Nygaard S."/>
            <person name="Hu H."/>
            <person name="Boomsma J."/>
            <person name="Zhang G."/>
        </authorList>
    </citation>
    <scope>NUCLEOTIDE SEQUENCE [LARGE SCALE GENOMIC DNA]</scope>
    <source>
        <strain evidence="2">Tcor2-1</strain>
        <tissue evidence="2">Whole body</tissue>
    </source>
</reference>
<dbReference type="AlphaFoldDB" id="A0A151JCJ5"/>
<accession>A0A151JCJ5</accession>
<dbReference type="Proteomes" id="UP000078492">
    <property type="component" value="Unassembled WGS sequence"/>
</dbReference>
<keyword evidence="3" id="KW-1185">Reference proteome</keyword>
<name>A0A151JCJ5_9HYME</name>
<sequence length="315" mass="35371">MYFAKESSASNDVKKEYNVQVSTMGRRAVRLLNRRYDLTITGYKYLEIGINVGPPSYVEIALGDHRGHELPLSLVYYIYIYYIYICNPEIKTGYLPRLDFCEGVFAGDALVTCINNKAYIRVINTLDHKIELIIPTIKLQEVSKTSHKPLYNEIYENKEESCHPVESPEKNFPGNTNQLIENTPNSLITLNENTNMKIMNKENNKQKSLSSFNPNNSTTSNSLNLHPSLGSLSSAKDTHPHEGPTNSSILHPSSGSLLSAKKTHPHEGPSNLHPSLGFPSSTERTHSHEGPTNSSISNSILLTPIPYEIRKKRFL</sequence>
<dbReference type="STRING" id="471704.A0A151JCJ5"/>
<feature type="region of interest" description="Disordered" evidence="1">
    <location>
        <begin position="205"/>
        <end position="298"/>
    </location>
</feature>